<dbReference type="FunFam" id="3.30.200.20:FF:000315">
    <property type="entry name" value="Calcium-dependent protein kinase 3"/>
    <property type="match status" value="1"/>
</dbReference>
<dbReference type="InterPro" id="IPR000719">
    <property type="entry name" value="Prot_kinase_dom"/>
</dbReference>
<feature type="binding site" evidence="15">
    <location>
        <position position="94"/>
    </location>
    <ligand>
        <name>ATP</name>
        <dbReference type="ChEBI" id="CHEBI:30616"/>
    </ligand>
</feature>
<comment type="similarity">
    <text evidence="12">Belongs to the protein kinase superfamily. Ser/Thr protein kinase family. CDPK subfamily.</text>
</comment>
<keyword evidence="7" id="KW-0677">Repeat</keyword>
<dbReference type="EC" id="2.7.11.1" evidence="3"/>
<dbReference type="InterPro" id="IPR011992">
    <property type="entry name" value="EF-hand-dom_pair"/>
</dbReference>
<dbReference type="OrthoDB" id="40902at2759"/>
<evidence type="ECO:0000256" key="13">
    <source>
        <dbReference type="ARBA" id="ARBA00047899"/>
    </source>
</evidence>
<evidence type="ECO:0000256" key="6">
    <source>
        <dbReference type="ARBA" id="ARBA00022723"/>
    </source>
</evidence>
<sequence>MGCCKSVINCENEVKPEEGKEENDLKGAEPFIRRGGRQKTVIRILTRQTIKCIVGHVSDHYNVKEIIGEGAYGCVRRVEHKATGVDRAMKTIMKSFVRLCEVKNMLLEVDILRKLDHPNIIKITEVIQDQRCYHIVTELCSGGELFDKIVEQEKFKEKQAARYMYQILSAVSYCHTNNVLHRDLKPENLLLVDHTKDSTLKVIDFGISRLTNYPSSPARKYGQPYYTAPEVFNGIFTDKSDIWSCGVILYIMLCGYLPFLGNKESQTIHQIINKEVEMPEKEWSKVSQSAKDLVLSLLDKDPYKRPHAMDALLHPWIQSNMHGISSNSYLDSVNNLINFRSRVKIQHATFEFIVSHLSTQQELRELQYAFMLLDMNGDGKLSREEIIKGIEKTNIKQLFDIEQVFEECDADGSDFIDYTEFLTAAMNWQITLTKKRLEAAFKTFDINGDECIDMNELKQMIGGTLDTEMYNEILKEADFNEDGVIDFEEFQKICTAVIK</sequence>
<dbReference type="SUPFAM" id="SSF56112">
    <property type="entry name" value="Protein kinase-like (PK-like)"/>
    <property type="match status" value="1"/>
</dbReference>
<reference evidence="19 20" key="1">
    <citation type="submission" date="2016-11" db="EMBL/GenBank/DDBJ databases">
        <title>The macronuclear genome of Stentor coeruleus: a giant cell with tiny introns.</title>
        <authorList>
            <person name="Slabodnick M."/>
            <person name="Ruby J.G."/>
            <person name="Reiff S.B."/>
            <person name="Swart E.C."/>
            <person name="Gosai S."/>
            <person name="Prabakaran S."/>
            <person name="Witkowska E."/>
            <person name="Larue G.E."/>
            <person name="Fisher S."/>
            <person name="Freeman R.M."/>
            <person name="Gunawardena J."/>
            <person name="Chu W."/>
            <person name="Stover N.A."/>
            <person name="Gregory B.D."/>
            <person name="Nowacki M."/>
            <person name="Derisi J."/>
            <person name="Roy S.W."/>
            <person name="Marshall W.F."/>
            <person name="Sood P."/>
        </authorList>
    </citation>
    <scope>NUCLEOTIDE SEQUENCE [LARGE SCALE GENOMIC DNA]</scope>
    <source>
        <strain evidence="19">WM001</strain>
    </source>
</reference>
<dbReference type="InterPro" id="IPR011009">
    <property type="entry name" value="Kinase-like_dom_sf"/>
</dbReference>
<dbReference type="FunFam" id="1.10.510.10:FF:000571">
    <property type="entry name" value="Maternal embryonic leucine zipper kinase"/>
    <property type="match status" value="1"/>
</dbReference>
<keyword evidence="6" id="KW-0479">Metal-binding</keyword>
<evidence type="ECO:0000313" key="20">
    <source>
        <dbReference type="Proteomes" id="UP000187209"/>
    </source>
</evidence>
<dbReference type="PROSITE" id="PS50011">
    <property type="entry name" value="PROTEIN_KINASE_DOM"/>
    <property type="match status" value="1"/>
</dbReference>
<dbReference type="SMART" id="SM00220">
    <property type="entry name" value="S_TKc"/>
    <property type="match status" value="1"/>
</dbReference>
<dbReference type="PROSITE" id="PS50222">
    <property type="entry name" value="EF_HAND_2"/>
    <property type="match status" value="4"/>
</dbReference>
<dbReference type="Proteomes" id="UP000187209">
    <property type="component" value="Unassembled WGS sequence"/>
</dbReference>
<keyword evidence="4 16" id="KW-0723">Serine/threonine-protein kinase</keyword>
<dbReference type="Pfam" id="PF00069">
    <property type="entry name" value="Pkinase"/>
    <property type="match status" value="1"/>
</dbReference>
<comment type="caution">
    <text evidence="19">The sequence shown here is derived from an EMBL/GenBank/DDBJ whole genome shotgun (WGS) entry which is preliminary data.</text>
</comment>
<dbReference type="CDD" id="cd00051">
    <property type="entry name" value="EFh"/>
    <property type="match status" value="2"/>
</dbReference>
<evidence type="ECO:0000256" key="15">
    <source>
        <dbReference type="PROSITE-ProRule" id="PRU10141"/>
    </source>
</evidence>
<dbReference type="Gene3D" id="3.30.200.20">
    <property type="entry name" value="Phosphorylase Kinase, domain 1"/>
    <property type="match status" value="1"/>
</dbReference>
<accession>A0A1R2BX13</accession>
<dbReference type="SUPFAM" id="SSF47473">
    <property type="entry name" value="EF-hand"/>
    <property type="match status" value="1"/>
</dbReference>
<organism evidence="19 20">
    <name type="scientific">Stentor coeruleus</name>
    <dbReference type="NCBI Taxonomy" id="5963"/>
    <lineage>
        <taxon>Eukaryota</taxon>
        <taxon>Sar</taxon>
        <taxon>Alveolata</taxon>
        <taxon>Ciliophora</taxon>
        <taxon>Postciliodesmatophora</taxon>
        <taxon>Heterotrichea</taxon>
        <taxon>Heterotrichida</taxon>
        <taxon>Stentoridae</taxon>
        <taxon>Stentor</taxon>
    </lineage>
</organism>
<evidence type="ECO:0000256" key="12">
    <source>
        <dbReference type="ARBA" id="ARBA00024334"/>
    </source>
</evidence>
<keyword evidence="10" id="KW-0106">Calcium</keyword>
<dbReference type="AlphaFoldDB" id="A0A1R2BX13"/>
<gene>
    <name evidence="19" type="ORF">SteCoe_18191</name>
</gene>
<evidence type="ECO:0000256" key="10">
    <source>
        <dbReference type="ARBA" id="ARBA00022837"/>
    </source>
</evidence>
<dbReference type="InterPro" id="IPR002048">
    <property type="entry name" value="EF_hand_dom"/>
</dbReference>
<dbReference type="InterPro" id="IPR008271">
    <property type="entry name" value="Ser/Thr_kinase_AS"/>
</dbReference>
<dbReference type="Pfam" id="PF13499">
    <property type="entry name" value="EF-hand_7"/>
    <property type="match status" value="2"/>
</dbReference>
<evidence type="ECO:0000256" key="14">
    <source>
        <dbReference type="ARBA" id="ARBA00048679"/>
    </source>
</evidence>
<feature type="domain" description="EF-hand" evidence="18">
    <location>
        <begin position="361"/>
        <end position="396"/>
    </location>
</feature>
<evidence type="ECO:0000256" key="11">
    <source>
        <dbReference type="ARBA" id="ARBA00022840"/>
    </source>
</evidence>
<feature type="domain" description="EF-hand" evidence="18">
    <location>
        <begin position="468"/>
        <end position="499"/>
    </location>
</feature>
<dbReference type="CDD" id="cd05117">
    <property type="entry name" value="STKc_CAMK"/>
    <property type="match status" value="1"/>
</dbReference>
<protein>
    <recommendedName>
        <fullName evidence="3">non-specific serine/threonine protein kinase</fullName>
        <ecNumber evidence="3">2.7.11.1</ecNumber>
    </recommendedName>
</protein>
<evidence type="ECO:0000259" key="18">
    <source>
        <dbReference type="PROSITE" id="PS50222"/>
    </source>
</evidence>
<evidence type="ECO:0000256" key="16">
    <source>
        <dbReference type="RuleBase" id="RU000304"/>
    </source>
</evidence>
<evidence type="ECO:0000256" key="9">
    <source>
        <dbReference type="ARBA" id="ARBA00022777"/>
    </source>
</evidence>
<evidence type="ECO:0000256" key="4">
    <source>
        <dbReference type="ARBA" id="ARBA00022527"/>
    </source>
</evidence>
<evidence type="ECO:0000256" key="7">
    <source>
        <dbReference type="ARBA" id="ARBA00022737"/>
    </source>
</evidence>
<dbReference type="InterPro" id="IPR017441">
    <property type="entry name" value="Protein_kinase_ATP_BS"/>
</dbReference>
<evidence type="ECO:0000256" key="2">
    <source>
        <dbReference type="ARBA" id="ARBA00011245"/>
    </source>
</evidence>
<dbReference type="FunFam" id="1.10.238.10:FF:000001">
    <property type="entry name" value="Calmodulin 1"/>
    <property type="match status" value="1"/>
</dbReference>
<evidence type="ECO:0000256" key="3">
    <source>
        <dbReference type="ARBA" id="ARBA00012513"/>
    </source>
</evidence>
<evidence type="ECO:0000256" key="8">
    <source>
        <dbReference type="ARBA" id="ARBA00022741"/>
    </source>
</evidence>
<evidence type="ECO:0000256" key="1">
    <source>
        <dbReference type="ARBA" id="ARBA00001946"/>
    </source>
</evidence>
<comment type="cofactor">
    <cofactor evidence="1">
        <name>Mg(2+)</name>
        <dbReference type="ChEBI" id="CHEBI:18420"/>
    </cofactor>
</comment>
<evidence type="ECO:0000313" key="19">
    <source>
        <dbReference type="EMBL" id="OMJ81339.1"/>
    </source>
</evidence>
<feature type="domain" description="Protein kinase" evidence="17">
    <location>
        <begin position="61"/>
        <end position="317"/>
    </location>
</feature>
<dbReference type="PROSITE" id="PS00107">
    <property type="entry name" value="PROTEIN_KINASE_ATP"/>
    <property type="match status" value="1"/>
</dbReference>
<dbReference type="Gene3D" id="1.10.510.10">
    <property type="entry name" value="Transferase(Phosphotransferase) domain 1"/>
    <property type="match status" value="1"/>
</dbReference>
<keyword evidence="9" id="KW-0418">Kinase</keyword>
<evidence type="ECO:0000259" key="17">
    <source>
        <dbReference type="PROSITE" id="PS50011"/>
    </source>
</evidence>
<dbReference type="InterPro" id="IPR018247">
    <property type="entry name" value="EF_Hand_1_Ca_BS"/>
</dbReference>
<comment type="subunit">
    <text evidence="2">Monomer.</text>
</comment>
<dbReference type="GO" id="GO:0005524">
    <property type="term" value="F:ATP binding"/>
    <property type="evidence" value="ECO:0007669"/>
    <property type="project" value="UniProtKB-UniRule"/>
</dbReference>
<dbReference type="GO" id="GO:0005509">
    <property type="term" value="F:calcium ion binding"/>
    <property type="evidence" value="ECO:0007669"/>
    <property type="project" value="InterPro"/>
</dbReference>
<keyword evidence="8 15" id="KW-0547">Nucleotide-binding</keyword>
<dbReference type="Gene3D" id="1.10.238.10">
    <property type="entry name" value="EF-hand"/>
    <property type="match status" value="2"/>
</dbReference>
<dbReference type="PANTHER" id="PTHR24349">
    <property type="entry name" value="SERINE/THREONINE-PROTEIN KINASE"/>
    <property type="match status" value="1"/>
</dbReference>
<keyword evidence="5" id="KW-0808">Transferase</keyword>
<comment type="catalytic activity">
    <reaction evidence="13">
        <text>L-threonyl-[protein] + ATP = O-phospho-L-threonyl-[protein] + ADP + H(+)</text>
        <dbReference type="Rhea" id="RHEA:46608"/>
        <dbReference type="Rhea" id="RHEA-COMP:11060"/>
        <dbReference type="Rhea" id="RHEA-COMP:11605"/>
        <dbReference type="ChEBI" id="CHEBI:15378"/>
        <dbReference type="ChEBI" id="CHEBI:30013"/>
        <dbReference type="ChEBI" id="CHEBI:30616"/>
        <dbReference type="ChEBI" id="CHEBI:61977"/>
        <dbReference type="ChEBI" id="CHEBI:456216"/>
        <dbReference type="EC" id="2.7.11.1"/>
    </reaction>
</comment>
<comment type="catalytic activity">
    <reaction evidence="14">
        <text>L-seryl-[protein] + ATP = O-phospho-L-seryl-[protein] + ADP + H(+)</text>
        <dbReference type="Rhea" id="RHEA:17989"/>
        <dbReference type="Rhea" id="RHEA-COMP:9863"/>
        <dbReference type="Rhea" id="RHEA-COMP:11604"/>
        <dbReference type="ChEBI" id="CHEBI:15378"/>
        <dbReference type="ChEBI" id="CHEBI:29999"/>
        <dbReference type="ChEBI" id="CHEBI:30616"/>
        <dbReference type="ChEBI" id="CHEBI:83421"/>
        <dbReference type="ChEBI" id="CHEBI:456216"/>
        <dbReference type="EC" id="2.7.11.1"/>
    </reaction>
</comment>
<name>A0A1R2BX13_9CILI</name>
<dbReference type="PROSITE" id="PS00108">
    <property type="entry name" value="PROTEIN_KINASE_ST"/>
    <property type="match status" value="1"/>
</dbReference>
<feature type="domain" description="EF-hand" evidence="18">
    <location>
        <begin position="400"/>
        <end position="431"/>
    </location>
</feature>
<dbReference type="InterPro" id="IPR050205">
    <property type="entry name" value="CDPK_Ser/Thr_kinases"/>
</dbReference>
<dbReference type="PROSITE" id="PS00018">
    <property type="entry name" value="EF_HAND_1"/>
    <property type="match status" value="3"/>
</dbReference>
<feature type="domain" description="EF-hand" evidence="18">
    <location>
        <begin position="432"/>
        <end position="467"/>
    </location>
</feature>
<keyword evidence="20" id="KW-1185">Reference proteome</keyword>
<dbReference type="GO" id="GO:0004674">
    <property type="term" value="F:protein serine/threonine kinase activity"/>
    <property type="evidence" value="ECO:0007669"/>
    <property type="project" value="UniProtKB-KW"/>
</dbReference>
<keyword evidence="11 15" id="KW-0067">ATP-binding</keyword>
<dbReference type="EMBL" id="MPUH01000384">
    <property type="protein sequence ID" value="OMJ81339.1"/>
    <property type="molecule type" value="Genomic_DNA"/>
</dbReference>
<dbReference type="SMART" id="SM00054">
    <property type="entry name" value="EFh"/>
    <property type="match status" value="4"/>
</dbReference>
<evidence type="ECO:0000256" key="5">
    <source>
        <dbReference type="ARBA" id="ARBA00022679"/>
    </source>
</evidence>
<proteinExistence type="inferred from homology"/>